<gene>
    <name evidence="2" type="ORF">HMPREF9220_0679</name>
</gene>
<dbReference type="InterPro" id="IPR038728">
    <property type="entry name" value="YkvI-like"/>
</dbReference>
<feature type="transmembrane region" description="Helical" evidence="1">
    <location>
        <begin position="203"/>
        <end position="223"/>
    </location>
</feature>
<reference evidence="2 3" key="1">
    <citation type="submission" date="2010-11" db="EMBL/GenBank/DDBJ databases">
        <authorList>
            <person name="Durkin A.S."/>
            <person name="Madupu R."/>
            <person name="Torralba M."/>
            <person name="Gillis M."/>
            <person name="Methe B."/>
            <person name="Sutton G."/>
            <person name="Nelson K.E."/>
        </authorList>
    </citation>
    <scope>NUCLEOTIDE SEQUENCE [LARGE SCALE GENOMIC DNA]</scope>
    <source>
        <strain evidence="2 3">UPII 345-E</strain>
    </source>
</reference>
<evidence type="ECO:0000313" key="3">
    <source>
        <dbReference type="Proteomes" id="UP000004594"/>
    </source>
</evidence>
<feature type="transmembrane region" description="Helical" evidence="1">
    <location>
        <begin position="84"/>
        <end position="110"/>
    </location>
</feature>
<feature type="transmembrane region" description="Helical" evidence="1">
    <location>
        <begin position="122"/>
        <end position="139"/>
    </location>
</feature>
<feature type="transmembrane region" description="Helical" evidence="1">
    <location>
        <begin position="235"/>
        <end position="258"/>
    </location>
</feature>
<accession>E4L8K6</accession>
<protein>
    <recommendedName>
        <fullName evidence="4">Branched-chain amino acid transport system carrier protein</fullName>
    </recommendedName>
</protein>
<keyword evidence="1" id="KW-1133">Transmembrane helix</keyword>
<comment type="caution">
    <text evidence="2">The sequence shown here is derived from an EMBL/GenBank/DDBJ whole genome shotgun (WGS) entry which is preliminary data.</text>
</comment>
<organism evidence="2 3">
    <name type="scientific">Dialister micraerophilus UPII 345-E</name>
    <dbReference type="NCBI Taxonomy" id="910314"/>
    <lineage>
        <taxon>Bacteria</taxon>
        <taxon>Bacillati</taxon>
        <taxon>Bacillota</taxon>
        <taxon>Negativicutes</taxon>
        <taxon>Veillonellales</taxon>
        <taxon>Veillonellaceae</taxon>
        <taxon>Dialister</taxon>
    </lineage>
</organism>
<dbReference type="Proteomes" id="UP000004594">
    <property type="component" value="Unassembled WGS sequence"/>
</dbReference>
<dbReference type="AlphaFoldDB" id="E4L8K6"/>
<proteinExistence type="predicted"/>
<dbReference type="OrthoDB" id="4424890at2"/>
<evidence type="ECO:0000313" key="2">
    <source>
        <dbReference type="EMBL" id="EFR42861.1"/>
    </source>
</evidence>
<dbReference type="EMBL" id="AENT01000015">
    <property type="protein sequence ID" value="EFR42861.1"/>
    <property type="molecule type" value="Genomic_DNA"/>
</dbReference>
<feature type="transmembrane region" description="Helical" evidence="1">
    <location>
        <begin position="146"/>
        <end position="168"/>
    </location>
</feature>
<keyword evidence="1" id="KW-0472">Membrane</keyword>
<keyword evidence="1" id="KW-0812">Transmembrane</keyword>
<dbReference type="RefSeq" id="WP_007554489.1">
    <property type="nucleotide sequence ID" value="NZ_AENT01000015.1"/>
</dbReference>
<dbReference type="eggNOG" id="COG3949">
    <property type="taxonomic scope" value="Bacteria"/>
</dbReference>
<feature type="transmembrane region" description="Helical" evidence="1">
    <location>
        <begin position="278"/>
        <end position="306"/>
    </location>
</feature>
<evidence type="ECO:0000256" key="1">
    <source>
        <dbReference type="SAM" id="Phobius"/>
    </source>
</evidence>
<feature type="transmembrane region" description="Helical" evidence="1">
    <location>
        <begin position="39"/>
        <end position="63"/>
    </location>
</feature>
<sequence length="368" mass="39454">MNNRFSILNVIKLAGAYIAFSIGSGFATGQEVMQFFTAFGFSGIIGALVSMLLFAGLGATLMAKGYDLKLKTQTTAFRYYCGKHLGFCLEIFTVIFLFCVVSIMIAGTGAVTGEYFNVNPKIGAILMTAACIITVLMGLKRMVDVVGMIGPIITVFTILIGVATLANFGHLPSALTDFQVQQLLQLRATGGWWFSQYKFLDTAWFSGLLYAACMILGAIPFLSGLGASANSKREAVWGGILGGVFLMLPVILIVLSMLCYPDKIAGLEVPLLYLAGKNAPVLALIFSIILLLGIYSTGAPMFWLVINWVSGFISSKNLLLILTLVLGVIDYFGASIGFGNLISILYPFAGQIGIIMIPVILFKGLKGQ</sequence>
<feature type="transmembrane region" description="Helical" evidence="1">
    <location>
        <begin position="344"/>
        <end position="362"/>
    </location>
</feature>
<feature type="transmembrane region" description="Helical" evidence="1">
    <location>
        <begin position="318"/>
        <end position="338"/>
    </location>
</feature>
<dbReference type="PANTHER" id="PTHR37814:SF1">
    <property type="entry name" value="MEMBRANE PROTEIN"/>
    <property type="match status" value="1"/>
</dbReference>
<feature type="transmembrane region" description="Helical" evidence="1">
    <location>
        <begin position="7"/>
        <end position="27"/>
    </location>
</feature>
<name>E4L8K6_9FIRM</name>
<dbReference type="PANTHER" id="PTHR37814">
    <property type="entry name" value="CONSERVED MEMBRANE PROTEIN"/>
    <property type="match status" value="1"/>
</dbReference>
<evidence type="ECO:0008006" key="4">
    <source>
        <dbReference type="Google" id="ProtNLM"/>
    </source>
</evidence>